<comment type="caution">
    <text evidence="6">The sequence shown here is derived from an EMBL/GenBank/DDBJ whole genome shotgun (WGS) entry which is preliminary data.</text>
</comment>
<dbReference type="InterPro" id="IPR006139">
    <property type="entry name" value="D-isomer_2_OHA_DH_cat_dom"/>
</dbReference>
<dbReference type="InterPro" id="IPR006140">
    <property type="entry name" value="D-isomer_DH_NAD-bd"/>
</dbReference>
<evidence type="ECO:0000256" key="2">
    <source>
        <dbReference type="ARBA" id="ARBA00023002"/>
    </source>
</evidence>
<dbReference type="AlphaFoldDB" id="A0AAV5E7J2"/>
<dbReference type="SUPFAM" id="SSF52283">
    <property type="entry name" value="Formate/glycerate dehydrogenase catalytic domain-like"/>
    <property type="match status" value="1"/>
</dbReference>
<comment type="similarity">
    <text evidence="1 3">Belongs to the D-isomer specific 2-hydroxyacid dehydrogenase family.</text>
</comment>
<organism evidence="6 7">
    <name type="scientific">Eleusine coracana subsp. coracana</name>
    <dbReference type="NCBI Taxonomy" id="191504"/>
    <lineage>
        <taxon>Eukaryota</taxon>
        <taxon>Viridiplantae</taxon>
        <taxon>Streptophyta</taxon>
        <taxon>Embryophyta</taxon>
        <taxon>Tracheophyta</taxon>
        <taxon>Spermatophyta</taxon>
        <taxon>Magnoliopsida</taxon>
        <taxon>Liliopsida</taxon>
        <taxon>Poales</taxon>
        <taxon>Poaceae</taxon>
        <taxon>PACMAD clade</taxon>
        <taxon>Chloridoideae</taxon>
        <taxon>Cynodonteae</taxon>
        <taxon>Eleusininae</taxon>
        <taxon>Eleusine</taxon>
    </lineage>
</organism>
<dbReference type="GO" id="GO:0051287">
    <property type="term" value="F:NAD binding"/>
    <property type="evidence" value="ECO:0007669"/>
    <property type="project" value="InterPro"/>
</dbReference>
<feature type="domain" description="D-isomer specific 2-hydroxyacid dehydrogenase NAD-binding" evidence="5">
    <location>
        <begin position="130"/>
        <end position="229"/>
    </location>
</feature>
<evidence type="ECO:0000259" key="4">
    <source>
        <dbReference type="Pfam" id="PF00389"/>
    </source>
</evidence>
<dbReference type="GO" id="GO:0008465">
    <property type="term" value="F:hydroxypyruvate reductase (NADH) activity"/>
    <property type="evidence" value="ECO:0007669"/>
    <property type="project" value="TreeGrafter"/>
</dbReference>
<protein>
    <recommendedName>
        <fullName evidence="8">Glycerate dehydrogenase</fullName>
    </recommendedName>
</protein>
<sequence>MAAANKPISIEVWNPSGKYRVVSTKSMPGSRWIRLLTENDCRLEICTEPKTILSVEDILALIGNRCDGVIGQLTEDWGEVLFSALKRAGGTAFSNMAVGYNNVDVEAANRNGIAVGNTPFLKANGEKPVTWKRAATMEDVLREADVISLHPVLDKTTYHLINPERLAIMKKEAILVNASRGPVIDEVALVEHLKANPMFRVGLDVFEDEPYMKPGLAEMKNAVVVPHIASASKWTREGMATLTALNVLGRIKGYPAWGNPNLVEPFLNENATPPPACPSIVNAKQIGLPSAKL</sequence>
<reference evidence="6" key="2">
    <citation type="submission" date="2021-12" db="EMBL/GenBank/DDBJ databases">
        <title>Resequencing data analysis of finger millet.</title>
        <authorList>
            <person name="Hatakeyama M."/>
            <person name="Aluri S."/>
            <person name="Balachadran M.T."/>
            <person name="Sivarajan S.R."/>
            <person name="Poveda L."/>
            <person name="Shimizu-Inatsugi R."/>
            <person name="Schlapbach R."/>
            <person name="Sreeman S.M."/>
            <person name="Shimizu K.K."/>
        </authorList>
    </citation>
    <scope>NUCLEOTIDE SEQUENCE</scope>
</reference>
<dbReference type="EMBL" id="BQKI01000074">
    <property type="protein sequence ID" value="GJN18737.1"/>
    <property type="molecule type" value="Genomic_DNA"/>
</dbReference>
<evidence type="ECO:0000259" key="5">
    <source>
        <dbReference type="Pfam" id="PF02826"/>
    </source>
</evidence>
<evidence type="ECO:0000256" key="3">
    <source>
        <dbReference type="RuleBase" id="RU003719"/>
    </source>
</evidence>
<reference evidence="6" key="1">
    <citation type="journal article" date="2018" name="DNA Res.">
        <title>Multiple hybrid de novo genome assembly of finger millet, an orphan allotetraploid crop.</title>
        <authorList>
            <person name="Hatakeyama M."/>
            <person name="Aluri S."/>
            <person name="Balachadran M.T."/>
            <person name="Sivarajan S.R."/>
            <person name="Patrignani A."/>
            <person name="Gruter S."/>
            <person name="Poveda L."/>
            <person name="Shimizu-Inatsugi R."/>
            <person name="Baeten J."/>
            <person name="Francoijs K.J."/>
            <person name="Nataraja K.N."/>
            <person name="Reddy Y.A.N."/>
            <person name="Phadnis S."/>
            <person name="Ravikumar R.L."/>
            <person name="Schlapbach R."/>
            <person name="Sreeman S.M."/>
            <person name="Shimizu K.K."/>
        </authorList>
    </citation>
    <scope>NUCLEOTIDE SEQUENCE</scope>
</reference>
<name>A0AAV5E7J2_ELECO</name>
<dbReference type="PANTHER" id="PTHR10996">
    <property type="entry name" value="2-HYDROXYACID DEHYDROGENASE-RELATED"/>
    <property type="match status" value="1"/>
</dbReference>
<dbReference type="Pfam" id="PF00389">
    <property type="entry name" value="2-Hacid_dh"/>
    <property type="match status" value="1"/>
</dbReference>
<dbReference type="GO" id="GO:0005829">
    <property type="term" value="C:cytosol"/>
    <property type="evidence" value="ECO:0007669"/>
    <property type="project" value="TreeGrafter"/>
</dbReference>
<feature type="domain" description="D-isomer specific 2-hydroxyacid dehydrogenase catalytic" evidence="4">
    <location>
        <begin position="32"/>
        <end position="253"/>
    </location>
</feature>
<dbReference type="GO" id="GO:0030267">
    <property type="term" value="F:glyoxylate reductase (NADPH) activity"/>
    <property type="evidence" value="ECO:0007669"/>
    <property type="project" value="TreeGrafter"/>
</dbReference>
<keyword evidence="7" id="KW-1185">Reference proteome</keyword>
<accession>A0AAV5E7J2</accession>
<dbReference type="PANTHER" id="PTHR10996:SF257">
    <property type="entry name" value="GLYOXYLATE REDUCTASE 1"/>
    <property type="match status" value="1"/>
</dbReference>
<proteinExistence type="inferred from homology"/>
<dbReference type="SUPFAM" id="SSF51735">
    <property type="entry name" value="NAD(P)-binding Rossmann-fold domains"/>
    <property type="match status" value="1"/>
</dbReference>
<dbReference type="Gene3D" id="3.40.50.720">
    <property type="entry name" value="NAD(P)-binding Rossmann-like Domain"/>
    <property type="match status" value="3"/>
</dbReference>
<keyword evidence="2 3" id="KW-0560">Oxidoreductase</keyword>
<evidence type="ECO:0008006" key="8">
    <source>
        <dbReference type="Google" id="ProtNLM"/>
    </source>
</evidence>
<evidence type="ECO:0000313" key="7">
    <source>
        <dbReference type="Proteomes" id="UP001054889"/>
    </source>
</evidence>
<dbReference type="InterPro" id="IPR050223">
    <property type="entry name" value="D-isomer_2-hydroxyacid_DH"/>
</dbReference>
<evidence type="ECO:0000256" key="1">
    <source>
        <dbReference type="ARBA" id="ARBA00005854"/>
    </source>
</evidence>
<evidence type="ECO:0000313" key="6">
    <source>
        <dbReference type="EMBL" id="GJN18737.1"/>
    </source>
</evidence>
<dbReference type="Pfam" id="PF02826">
    <property type="entry name" value="2-Hacid_dh_C"/>
    <property type="match status" value="1"/>
</dbReference>
<gene>
    <name evidence="6" type="primary">gb05932</name>
    <name evidence="6" type="ORF">PR202_gb05932</name>
</gene>
<dbReference type="InterPro" id="IPR036291">
    <property type="entry name" value="NAD(P)-bd_dom_sf"/>
</dbReference>
<dbReference type="Proteomes" id="UP001054889">
    <property type="component" value="Unassembled WGS sequence"/>
</dbReference>